<proteinExistence type="predicted"/>
<sequence>MCLITYYQHRDHKFLGEYFVAGLRLACSLYFWSLQTTQHSARGRAADVGARLVDLSTGGERATARTIFPNLLIGDMEVSNEDTADLDR</sequence>
<evidence type="ECO:0000313" key="1">
    <source>
        <dbReference type="EMBL" id="CBE67947.1"/>
    </source>
</evidence>
<dbReference type="HOGENOM" id="CLU_2463355_0_0_0"/>
<accession>D5MM61</accession>
<gene>
    <name evidence="1" type="ORF">DAMO_0886</name>
</gene>
<dbReference type="EMBL" id="FP565575">
    <property type="protein sequence ID" value="CBE67947.1"/>
    <property type="molecule type" value="Genomic_DNA"/>
</dbReference>
<reference evidence="1 2" key="1">
    <citation type="journal article" date="2010" name="Nature">
        <title>Nitrite-driven anaerobic methane oxidation by oxygenic bacteria.</title>
        <authorList>
            <person name="Ettwig K.F."/>
            <person name="Butler M.K."/>
            <person name="Le Paslier D."/>
            <person name="Pelletier E."/>
            <person name="Mangenot S."/>
            <person name="Kuypers M.M.M."/>
            <person name="Schreiber F."/>
            <person name="Dutilh B.E."/>
            <person name="Zedelius J."/>
            <person name="de Beer D."/>
            <person name="Gloerich J."/>
            <person name="Wessels H.J.C.T."/>
            <person name="van Allen T."/>
            <person name="Luesken F."/>
            <person name="Wu M."/>
            <person name="van de Pas-Schoonen K.T."/>
            <person name="Op den Camp H.J.M."/>
            <person name="Janssen-Megens E.M."/>
            <person name="Francoijs K-J."/>
            <person name="Stunnenberg H."/>
            <person name="Weissenbach J."/>
            <person name="Jetten M.S.M."/>
            <person name="Strous M."/>
        </authorList>
    </citation>
    <scope>NUCLEOTIDE SEQUENCE [LARGE SCALE GENOMIC DNA]</scope>
</reference>
<dbReference type="Proteomes" id="UP000006898">
    <property type="component" value="Chromosome"/>
</dbReference>
<protein>
    <submittedName>
        <fullName evidence="1">Uncharacterized protein</fullName>
    </submittedName>
</protein>
<evidence type="ECO:0000313" key="2">
    <source>
        <dbReference type="Proteomes" id="UP000006898"/>
    </source>
</evidence>
<name>D5MM61_METO1</name>
<organism evidence="1 2">
    <name type="scientific">Methylomirabilis oxygeniifera</name>
    <dbReference type="NCBI Taxonomy" id="671143"/>
    <lineage>
        <taxon>Bacteria</taxon>
        <taxon>Candidatus Methylomirabilota</taxon>
        <taxon>Candidatus Methylomirabilia</taxon>
        <taxon>Candidatus Methylomirabilales</taxon>
        <taxon>Candidatus Methylomirabilaceae</taxon>
        <taxon>Candidatus Methylomirabilis</taxon>
    </lineage>
</organism>
<dbReference type="AlphaFoldDB" id="D5MM61"/>
<dbReference type="KEGG" id="mox:DAMO_0886"/>